<dbReference type="Pfam" id="PF05711">
    <property type="entry name" value="TylF"/>
    <property type="match status" value="1"/>
</dbReference>
<name>A0A2S2CYX2_9PROT</name>
<dbReference type="Gene3D" id="3.40.50.150">
    <property type="entry name" value="Vaccinia Virus protein VP39"/>
    <property type="match status" value="2"/>
</dbReference>
<geneLocation type="plasmid" evidence="1 2">
    <name>unnamed2</name>
</geneLocation>
<evidence type="ECO:0000313" key="1">
    <source>
        <dbReference type="EMBL" id="AWK89635.1"/>
    </source>
</evidence>
<dbReference type="AlphaFoldDB" id="A0A2S2CYX2"/>
<keyword evidence="1" id="KW-0614">Plasmid</keyword>
<reference evidence="2" key="1">
    <citation type="submission" date="2018-05" db="EMBL/GenBank/DDBJ databases">
        <title>Azospirillum thermophila sp. nov., a novel isolated from hot spring.</title>
        <authorList>
            <person name="Zhao Z."/>
        </authorList>
    </citation>
    <scope>NUCLEOTIDE SEQUENCE [LARGE SCALE GENOMIC DNA]</scope>
    <source>
        <strain evidence="2">CFH 70021</strain>
        <plasmid evidence="2">unnamed2</plasmid>
    </source>
</reference>
<dbReference type="Proteomes" id="UP000245629">
    <property type="component" value="Plasmid unnamed2"/>
</dbReference>
<dbReference type="PANTHER" id="PTHR40036">
    <property type="entry name" value="MACROCIN O-METHYLTRANSFERASE"/>
    <property type="match status" value="1"/>
</dbReference>
<proteinExistence type="predicted"/>
<dbReference type="KEGG" id="azz:DEW08_26935"/>
<gene>
    <name evidence="1" type="ORF">DEW08_26935</name>
</gene>
<evidence type="ECO:0000313" key="2">
    <source>
        <dbReference type="Proteomes" id="UP000245629"/>
    </source>
</evidence>
<protein>
    <submittedName>
        <fullName evidence="1">Macrocin O-methyltransferase</fullName>
    </submittedName>
</protein>
<keyword evidence="1" id="KW-0489">Methyltransferase</keyword>
<dbReference type="GO" id="GO:0008168">
    <property type="term" value="F:methyltransferase activity"/>
    <property type="evidence" value="ECO:0007669"/>
    <property type="project" value="UniProtKB-KW"/>
</dbReference>
<dbReference type="InterPro" id="IPR029063">
    <property type="entry name" value="SAM-dependent_MTases_sf"/>
</dbReference>
<dbReference type="RefSeq" id="WP_109333126.1">
    <property type="nucleotide sequence ID" value="NZ_CP029357.1"/>
</dbReference>
<dbReference type="GO" id="GO:0032259">
    <property type="term" value="P:methylation"/>
    <property type="evidence" value="ECO:0007669"/>
    <property type="project" value="UniProtKB-KW"/>
</dbReference>
<keyword evidence="1" id="KW-0808">Transferase</keyword>
<dbReference type="EMBL" id="CP029357">
    <property type="protein sequence ID" value="AWK89635.1"/>
    <property type="molecule type" value="Genomic_DNA"/>
</dbReference>
<dbReference type="PANTHER" id="PTHR40036:SF1">
    <property type="entry name" value="MACROCIN O-METHYLTRANSFERASE"/>
    <property type="match status" value="1"/>
</dbReference>
<organism evidence="1 2">
    <name type="scientific">Azospirillum thermophilum</name>
    <dbReference type="NCBI Taxonomy" id="2202148"/>
    <lineage>
        <taxon>Bacteria</taxon>
        <taxon>Pseudomonadati</taxon>
        <taxon>Pseudomonadota</taxon>
        <taxon>Alphaproteobacteria</taxon>
        <taxon>Rhodospirillales</taxon>
        <taxon>Azospirillaceae</taxon>
        <taxon>Azospirillum</taxon>
    </lineage>
</organism>
<accession>A0A2S2CYX2</accession>
<dbReference type="OrthoDB" id="9811332at2"/>
<keyword evidence="2" id="KW-1185">Reference proteome</keyword>
<sequence>MVTAPTPSLSLAERYLRTIKRSLLNDFYIELEGVLHYLQLCRRQGSEPDVAVLHDIAGKRPDILSHLSAARDDGNLTHWPSGDGAPYDPRTLSEQSHTMIGRKRLDHLHACLDTILDQAIPGDLIETGVWRGGATIFMRAHLAAHGVKDRRVWVADSFVGLPEPSVSQDAGLQLSRQHYPFLAVDEARVRGLFERYDLLDDQVRFLPGWFRDTLPDAPITELALLRLDGDLYESTMDALLALYDKVAPGGFVVADDYGAVPACRQAVDDFRAERGIATPLETIDWTGVAWRKDVEAAPAVCGMIRGNGGRNSGFTVIRRPPPPLDQCRFYHTADLPEGTIPGDWDLRPNVNAYLGGVPLEGRSVLEIGPASGFLSFHMERSGASVTAVEPSMERLWDAFPLHGFDMDAWRSDFLGNITQVRNSFWYLHHRYRSTVRLIETVPESIPEAVGDFDIGLLGAILLHVRSPFSILESVAARVRDTMIVTELYDIGLGELPVMRLIPWREAPGIDTWWSFSPNFFIRSLECLGFPHAELSVHHQIQGDRLIPMFTIVARR</sequence>
<dbReference type="InterPro" id="IPR008884">
    <property type="entry name" value="TylF_MeTrfase"/>
</dbReference>
<dbReference type="SUPFAM" id="SSF53335">
    <property type="entry name" value="S-adenosyl-L-methionine-dependent methyltransferases"/>
    <property type="match status" value="2"/>
</dbReference>